<evidence type="ECO:0000313" key="6">
    <source>
        <dbReference type="EMBL" id="EDO45351.1"/>
    </source>
</evidence>
<comment type="similarity">
    <text evidence="1">Belongs to the EGF domain peptide family.</text>
</comment>
<dbReference type="InterPro" id="IPR000742">
    <property type="entry name" value="EGF"/>
</dbReference>
<dbReference type="EMBL" id="DS469536">
    <property type="protein sequence ID" value="EDO45351.1"/>
    <property type="molecule type" value="Genomic_DNA"/>
</dbReference>
<feature type="domain" description="F5/8 type C" evidence="4">
    <location>
        <begin position="399"/>
        <end position="555"/>
    </location>
</feature>
<dbReference type="PANTHER" id="PTHR46806:SF7">
    <property type="entry name" value="COAGULATION FACTOR VIII"/>
    <property type="match status" value="1"/>
</dbReference>
<evidence type="ECO:0000259" key="5">
    <source>
        <dbReference type="PROSITE" id="PS50026"/>
    </source>
</evidence>
<proteinExistence type="inferred from homology"/>
<dbReference type="CDD" id="cd00054">
    <property type="entry name" value="EGF_CA"/>
    <property type="match status" value="1"/>
</dbReference>
<dbReference type="InterPro" id="IPR050633">
    <property type="entry name" value="Neuropilin_MCO_CoagFactor"/>
</dbReference>
<evidence type="ECO:0000256" key="1">
    <source>
        <dbReference type="ARBA" id="ARBA00006373"/>
    </source>
</evidence>
<dbReference type="PANTHER" id="PTHR46806">
    <property type="entry name" value="F5/8 TYPE C DOMAIN-CONTAINING PROTEIN"/>
    <property type="match status" value="1"/>
</dbReference>
<keyword evidence="2 3" id="KW-1015">Disulfide bond</keyword>
<name>A7RSX4_NEMVE</name>
<feature type="domain" description="F5/8 type C" evidence="4">
    <location>
        <begin position="323"/>
        <end position="396"/>
    </location>
</feature>
<dbReference type="AlphaFoldDB" id="A7RSX4"/>
<feature type="disulfide bond" evidence="3">
    <location>
        <begin position="289"/>
        <end position="306"/>
    </location>
</feature>
<dbReference type="InterPro" id="IPR000421">
    <property type="entry name" value="FA58C"/>
</dbReference>
<dbReference type="Pfam" id="PF00754">
    <property type="entry name" value="F5_F8_type_C"/>
    <property type="match status" value="2"/>
</dbReference>
<dbReference type="Proteomes" id="UP000001593">
    <property type="component" value="Unassembled WGS sequence"/>
</dbReference>
<evidence type="ECO:0000256" key="2">
    <source>
        <dbReference type="ARBA" id="ARBA00023157"/>
    </source>
</evidence>
<reference evidence="6 7" key="1">
    <citation type="journal article" date="2007" name="Science">
        <title>Sea anemone genome reveals ancestral eumetazoan gene repertoire and genomic organization.</title>
        <authorList>
            <person name="Putnam N.H."/>
            <person name="Srivastava M."/>
            <person name="Hellsten U."/>
            <person name="Dirks B."/>
            <person name="Chapman J."/>
            <person name="Salamov A."/>
            <person name="Terry A."/>
            <person name="Shapiro H."/>
            <person name="Lindquist E."/>
            <person name="Kapitonov V.V."/>
            <person name="Jurka J."/>
            <person name="Genikhovich G."/>
            <person name="Grigoriev I.V."/>
            <person name="Lucas S.M."/>
            <person name="Steele R.E."/>
            <person name="Finnerty J.R."/>
            <person name="Technau U."/>
            <person name="Martindale M.Q."/>
            <person name="Rokhsar D.S."/>
        </authorList>
    </citation>
    <scope>NUCLEOTIDE SEQUENCE [LARGE SCALE GENOMIC DNA]</scope>
    <source>
        <strain evidence="7">CH2 X CH6</strain>
    </source>
</reference>
<dbReference type="SMART" id="SM00231">
    <property type="entry name" value="FA58C"/>
    <property type="match status" value="2"/>
</dbReference>
<keyword evidence="3" id="KW-0245">EGF-like domain</keyword>
<comment type="caution">
    <text evidence="3">Lacks conserved residue(s) required for the propagation of feature annotation.</text>
</comment>
<accession>A7RSX4</accession>
<dbReference type="STRING" id="45351.A7RSX4"/>
<keyword evidence="7" id="KW-1185">Reference proteome</keyword>
<dbReference type="Gene3D" id="2.60.120.260">
    <property type="entry name" value="Galactose-binding domain-like"/>
    <property type="match status" value="2"/>
</dbReference>
<organism evidence="6 7">
    <name type="scientific">Nematostella vectensis</name>
    <name type="common">Starlet sea anemone</name>
    <dbReference type="NCBI Taxonomy" id="45351"/>
    <lineage>
        <taxon>Eukaryota</taxon>
        <taxon>Metazoa</taxon>
        <taxon>Cnidaria</taxon>
        <taxon>Anthozoa</taxon>
        <taxon>Hexacorallia</taxon>
        <taxon>Actiniaria</taxon>
        <taxon>Edwardsiidae</taxon>
        <taxon>Nematostella</taxon>
    </lineage>
</organism>
<evidence type="ECO:0000259" key="4">
    <source>
        <dbReference type="PROSITE" id="PS50022"/>
    </source>
</evidence>
<dbReference type="eggNOG" id="ENOG502QSUG">
    <property type="taxonomic scope" value="Eukaryota"/>
</dbReference>
<evidence type="ECO:0000256" key="3">
    <source>
        <dbReference type="PROSITE-ProRule" id="PRU00076"/>
    </source>
</evidence>
<dbReference type="PROSITE" id="PS50022">
    <property type="entry name" value="FA58C_3"/>
    <property type="match status" value="2"/>
</dbReference>
<dbReference type="PROSITE" id="PS50026">
    <property type="entry name" value="EGF_3"/>
    <property type="match status" value="1"/>
</dbReference>
<dbReference type="InterPro" id="IPR008979">
    <property type="entry name" value="Galactose-bd-like_sf"/>
</dbReference>
<dbReference type="InParanoid" id="A7RSX4"/>
<dbReference type="SUPFAM" id="SSF49785">
    <property type="entry name" value="Galactose-binding domain-like"/>
    <property type="match status" value="2"/>
</dbReference>
<dbReference type="HOGENOM" id="CLU_489455_0_0_1"/>
<feature type="domain" description="EGF-like" evidence="5">
    <location>
        <begin position="280"/>
        <end position="318"/>
    </location>
</feature>
<gene>
    <name evidence="6" type="ORF">NEMVEDRAFT_v1g201650</name>
</gene>
<protein>
    <submittedName>
        <fullName evidence="6">Uncharacterized protein</fullName>
    </submittedName>
</protein>
<evidence type="ECO:0000313" key="7">
    <source>
        <dbReference type="Proteomes" id="UP000001593"/>
    </source>
</evidence>
<dbReference type="PhylomeDB" id="A7RSX4"/>
<sequence>MGIQVENSRTSVRKFPPLSCPLIALSVSFSIFNAVKITNRKPTHYGSVIAVIDHFSPVAKNNPVANTGYASVLLLSPSGTSADTIFRDNEMFTEALFKTLVATKLDVPPKRKISNSDAIDCVLECLRDKACQSVNRRHGDSLCELIGTNKFKDHSALKTSTDYNHFYVTLPKIIQLQTLAMHSVLLLSPSGTSADTDFRDNEMFTEALFKTLVATKLDVPPKRKISNSDAIDCVLECLRDKACQSVNRRHGDSLCELIGTNKFKDHSALKTSTDYDHFYVTSECDRHPCRDGDFCRPHYGEGSYRCDCRENYTGPGYGNVGGNSRVTSFMISTSHDNDTWTFVKAMNKSVNIFPGNTDNVGIVKTTFSPPVVGRYFRITTKTCVSYCSFRLEFYGCDICKLGHALGMENRRVKAAQLSQSTYYDNNPVYGGDNARLNKVVWPQGAQLHIDNDDGGWFKVDFLRDKVIIAFAMQGYGNAHAVERTKRFWVSTSHDDEVWTFVKNTTSGSPKLFPGNVHSIATVNTTFTPPVIGRFFKVTTKECYQCCSFRLEFYGCDV</sequence>